<feature type="compositionally biased region" description="Low complexity" evidence="1">
    <location>
        <begin position="25"/>
        <end position="47"/>
    </location>
</feature>
<keyword evidence="4" id="KW-1185">Reference proteome</keyword>
<evidence type="ECO:0000313" key="4">
    <source>
        <dbReference type="Proteomes" id="UP001285921"/>
    </source>
</evidence>
<organism evidence="3 4">
    <name type="scientific">Paenibacillus glycanilyticus</name>
    <dbReference type="NCBI Taxonomy" id="126569"/>
    <lineage>
        <taxon>Bacteria</taxon>
        <taxon>Bacillati</taxon>
        <taxon>Bacillota</taxon>
        <taxon>Bacilli</taxon>
        <taxon>Bacillales</taxon>
        <taxon>Paenibacillaceae</taxon>
        <taxon>Paenibacillus</taxon>
    </lineage>
</organism>
<feature type="chain" id="PRO_5046653487" evidence="2">
    <location>
        <begin position="26"/>
        <end position="300"/>
    </location>
</feature>
<gene>
    <name evidence="3" type="ORF">PghCCS26_05910</name>
</gene>
<dbReference type="RefSeq" id="WP_317978750.1">
    <property type="nucleotide sequence ID" value="NZ_BTCL01000002.1"/>
</dbReference>
<dbReference type="EMBL" id="BTCL01000002">
    <property type="protein sequence ID" value="GMK43464.1"/>
    <property type="molecule type" value="Genomic_DNA"/>
</dbReference>
<feature type="region of interest" description="Disordered" evidence="1">
    <location>
        <begin position="269"/>
        <end position="300"/>
    </location>
</feature>
<protein>
    <submittedName>
        <fullName evidence="3">Uncharacterized protein</fullName>
    </submittedName>
</protein>
<feature type="compositionally biased region" description="Gly residues" evidence="1">
    <location>
        <begin position="269"/>
        <end position="282"/>
    </location>
</feature>
<proteinExistence type="predicted"/>
<dbReference type="Proteomes" id="UP001285921">
    <property type="component" value="Unassembled WGS sequence"/>
</dbReference>
<accession>A0ABQ6NFE0</accession>
<sequence length="300" mass="30060">MRRSKAIAASLMALTLALGGGLAYAAGSDSSASASSSVASDQASSSGVQQDKHGKFAGKRGGFAQLAGLESKLADYLKLSAEELKTKLETSTLAEVGAAQGIGREDLKAKLVEWIDAAAAAAPKKDVKAAQGDSIKKPDSSAIADKLLDSKGFAAAGKGFAGKGHGHGAIAFGNKEALAKLLGLTSAELKTALKDGQTLAAIADKQGVSLQSVIDLGVNAVKAKLEEALASGKLTQEEYDAKLQAVTDEVTKQVNGEWEAPKGVRGGFGGGAHFGGGHGGKLQGEAGKQAAPAASSSTMA</sequence>
<reference evidence="3 4" key="1">
    <citation type="submission" date="2023-05" db="EMBL/GenBank/DDBJ databases">
        <title>Draft genome of Paenibacillus sp. CCS26.</title>
        <authorList>
            <person name="Akita H."/>
            <person name="Shinto Y."/>
            <person name="Kimura Z."/>
        </authorList>
    </citation>
    <scope>NUCLEOTIDE SEQUENCE [LARGE SCALE GENOMIC DNA]</scope>
    <source>
        <strain evidence="3 4">CCS26</strain>
    </source>
</reference>
<feature type="signal peptide" evidence="2">
    <location>
        <begin position="1"/>
        <end position="25"/>
    </location>
</feature>
<evidence type="ECO:0000313" key="3">
    <source>
        <dbReference type="EMBL" id="GMK43464.1"/>
    </source>
</evidence>
<evidence type="ECO:0000256" key="1">
    <source>
        <dbReference type="SAM" id="MobiDB-lite"/>
    </source>
</evidence>
<name>A0ABQ6NFE0_9BACL</name>
<feature type="region of interest" description="Disordered" evidence="1">
    <location>
        <begin position="25"/>
        <end position="56"/>
    </location>
</feature>
<evidence type="ECO:0000256" key="2">
    <source>
        <dbReference type="SAM" id="SignalP"/>
    </source>
</evidence>
<comment type="caution">
    <text evidence="3">The sequence shown here is derived from an EMBL/GenBank/DDBJ whole genome shotgun (WGS) entry which is preliminary data.</text>
</comment>
<keyword evidence="2" id="KW-0732">Signal</keyword>